<proteinExistence type="predicted"/>
<sequence>MVLSGQWALNVPRAAEPNPAAVLLAFTLPEYVAADSGYDI</sequence>
<dbReference type="EMBL" id="JAFBCF010000001">
    <property type="protein sequence ID" value="MBM7797878.1"/>
    <property type="molecule type" value="Genomic_DNA"/>
</dbReference>
<dbReference type="Proteomes" id="UP000704762">
    <property type="component" value="Unassembled WGS sequence"/>
</dbReference>
<evidence type="ECO:0000313" key="2">
    <source>
        <dbReference type="Proteomes" id="UP000704762"/>
    </source>
</evidence>
<organism evidence="1 2">
    <name type="scientific">Microlunatus panaciterrae</name>
    <dbReference type="NCBI Taxonomy" id="400768"/>
    <lineage>
        <taxon>Bacteria</taxon>
        <taxon>Bacillati</taxon>
        <taxon>Actinomycetota</taxon>
        <taxon>Actinomycetes</taxon>
        <taxon>Propionibacteriales</taxon>
        <taxon>Propionibacteriaceae</taxon>
        <taxon>Microlunatus</taxon>
    </lineage>
</organism>
<accession>A0ABS2RFU5</accession>
<comment type="caution">
    <text evidence="1">The sequence shown here is derived from an EMBL/GenBank/DDBJ whole genome shotgun (WGS) entry which is preliminary data.</text>
</comment>
<evidence type="ECO:0000313" key="1">
    <source>
        <dbReference type="EMBL" id="MBM7797878.1"/>
    </source>
</evidence>
<protein>
    <submittedName>
        <fullName evidence="1">Uncharacterized protein</fullName>
    </submittedName>
</protein>
<reference evidence="1 2" key="1">
    <citation type="submission" date="2021-01" db="EMBL/GenBank/DDBJ databases">
        <title>Sequencing the genomes of 1000 actinobacteria strains.</title>
        <authorList>
            <person name="Klenk H.-P."/>
        </authorList>
    </citation>
    <scope>NUCLEOTIDE SEQUENCE [LARGE SCALE GENOMIC DNA]</scope>
    <source>
        <strain evidence="1 2">DSM 18662</strain>
    </source>
</reference>
<name>A0ABS2RFU5_9ACTN</name>
<keyword evidence="2" id="KW-1185">Reference proteome</keyword>
<gene>
    <name evidence="1" type="ORF">JOE57_000799</name>
</gene>